<gene>
    <name evidence="9" type="ORF">HY473_01255</name>
</gene>
<evidence type="ECO:0000256" key="2">
    <source>
        <dbReference type="ARBA" id="ARBA00022475"/>
    </source>
</evidence>
<dbReference type="InterPro" id="IPR018584">
    <property type="entry name" value="GT87"/>
</dbReference>
<evidence type="ECO:0000256" key="6">
    <source>
        <dbReference type="ARBA" id="ARBA00023136"/>
    </source>
</evidence>
<evidence type="ECO:0000313" key="10">
    <source>
        <dbReference type="Proteomes" id="UP000756703"/>
    </source>
</evidence>
<dbReference type="Proteomes" id="UP000756703">
    <property type="component" value="Unassembled WGS sequence"/>
</dbReference>
<dbReference type="AlphaFoldDB" id="A0A932YWF5"/>
<keyword evidence="4 8" id="KW-0812">Transmembrane</keyword>
<feature type="transmembrane region" description="Helical" evidence="8">
    <location>
        <begin position="323"/>
        <end position="342"/>
    </location>
</feature>
<comment type="subcellular location">
    <subcellularLocation>
        <location evidence="1">Cell membrane</location>
        <topology evidence="1">Multi-pass membrane protein</topology>
    </subcellularLocation>
</comment>
<dbReference type="Pfam" id="PF09594">
    <property type="entry name" value="GT87"/>
    <property type="match status" value="1"/>
</dbReference>
<comment type="similarity">
    <text evidence="7">Belongs to the glycosyltransferase 87 family.</text>
</comment>
<keyword evidence="2" id="KW-1003">Cell membrane</keyword>
<feature type="transmembrane region" description="Helical" evidence="8">
    <location>
        <begin position="348"/>
        <end position="372"/>
    </location>
</feature>
<keyword evidence="3" id="KW-0808">Transferase</keyword>
<evidence type="ECO:0000256" key="5">
    <source>
        <dbReference type="ARBA" id="ARBA00022989"/>
    </source>
</evidence>
<evidence type="ECO:0000256" key="7">
    <source>
        <dbReference type="ARBA" id="ARBA00024033"/>
    </source>
</evidence>
<evidence type="ECO:0000256" key="4">
    <source>
        <dbReference type="ARBA" id="ARBA00022692"/>
    </source>
</evidence>
<protein>
    <submittedName>
        <fullName evidence="9">DUF2029 domain-containing protein</fullName>
    </submittedName>
</protein>
<evidence type="ECO:0000256" key="1">
    <source>
        <dbReference type="ARBA" id="ARBA00004651"/>
    </source>
</evidence>
<comment type="caution">
    <text evidence="9">The sequence shown here is derived from an EMBL/GenBank/DDBJ whole genome shotgun (WGS) entry which is preliminary data.</text>
</comment>
<sequence length="389" mass="43633">MATDSGALRRFLFVVLAVVFTSAAFHALGLLGAPLQIVYSDTLGFYERAASPGYPYIGKNIEYPVLTGVFIDAMARIGGSRPGYYAATSVFLAAFAAVIAWLLWRMTPADGRGRLRRYFAFAPSLFVFAAYNWDLLALLFVVAAFYVMERRRFAAAAFFLALGFSAKFYPVIYFLPLWLAQSSWKERGKTLAIFAATAIAVNLPFLLANTEGWSYFFTLNSARNANPDSIWTIVRFFFRGLEVPAINAISLSLFVGGYGWALWRFRGAAERGLVAASRPAPALWLCFLGTLILLLTNKVFSPQYILWLLPFFVLLPAVTRWQFYALEGANLAALFFILPWFFLGKDIFYFYLASPFVLARHVVLVILLIAAVRTLSRREQEYLKPKPAA</sequence>
<dbReference type="GO" id="GO:0005886">
    <property type="term" value="C:plasma membrane"/>
    <property type="evidence" value="ECO:0007669"/>
    <property type="project" value="UniProtKB-SubCell"/>
</dbReference>
<feature type="transmembrane region" description="Helical" evidence="8">
    <location>
        <begin position="275"/>
        <end position="295"/>
    </location>
</feature>
<dbReference type="EMBL" id="JACQMI010000010">
    <property type="protein sequence ID" value="MBI4132712.1"/>
    <property type="molecule type" value="Genomic_DNA"/>
</dbReference>
<feature type="transmembrane region" description="Helical" evidence="8">
    <location>
        <begin position="125"/>
        <end position="147"/>
    </location>
</feature>
<feature type="transmembrane region" description="Helical" evidence="8">
    <location>
        <begin position="153"/>
        <end position="179"/>
    </location>
</feature>
<evidence type="ECO:0000256" key="3">
    <source>
        <dbReference type="ARBA" id="ARBA00022679"/>
    </source>
</evidence>
<name>A0A932YWF5_9BACT</name>
<evidence type="ECO:0000256" key="8">
    <source>
        <dbReference type="SAM" id="Phobius"/>
    </source>
</evidence>
<accession>A0A932YWF5</accession>
<reference evidence="9" key="1">
    <citation type="submission" date="2020-07" db="EMBL/GenBank/DDBJ databases">
        <title>Huge and variable diversity of episymbiotic CPR bacteria and DPANN archaea in groundwater ecosystems.</title>
        <authorList>
            <person name="He C.Y."/>
            <person name="Keren R."/>
            <person name="Whittaker M."/>
            <person name="Farag I.F."/>
            <person name="Doudna J."/>
            <person name="Cate J.H.D."/>
            <person name="Banfield J.F."/>
        </authorList>
    </citation>
    <scope>NUCLEOTIDE SEQUENCE</scope>
    <source>
        <strain evidence="9">NC_groundwater_1225_Ag_S-0.1um_56_177</strain>
    </source>
</reference>
<feature type="transmembrane region" description="Helical" evidence="8">
    <location>
        <begin position="245"/>
        <end position="263"/>
    </location>
</feature>
<keyword evidence="6 8" id="KW-0472">Membrane</keyword>
<proteinExistence type="inferred from homology"/>
<feature type="transmembrane region" description="Helical" evidence="8">
    <location>
        <begin position="191"/>
        <end position="208"/>
    </location>
</feature>
<evidence type="ECO:0000313" key="9">
    <source>
        <dbReference type="EMBL" id="MBI4132712.1"/>
    </source>
</evidence>
<organism evidence="9 10">
    <name type="scientific">Candidatus Sungiibacteriota bacterium</name>
    <dbReference type="NCBI Taxonomy" id="2750080"/>
    <lineage>
        <taxon>Bacteria</taxon>
        <taxon>Candidatus Sungiibacteriota</taxon>
    </lineage>
</organism>
<dbReference type="GO" id="GO:0016758">
    <property type="term" value="F:hexosyltransferase activity"/>
    <property type="evidence" value="ECO:0007669"/>
    <property type="project" value="InterPro"/>
</dbReference>
<feature type="transmembrane region" description="Helical" evidence="8">
    <location>
        <begin position="12"/>
        <end position="33"/>
    </location>
</feature>
<keyword evidence="5 8" id="KW-1133">Transmembrane helix</keyword>
<feature type="transmembrane region" description="Helical" evidence="8">
    <location>
        <begin position="84"/>
        <end position="104"/>
    </location>
</feature>